<dbReference type="EMBL" id="JAGKQM010000012">
    <property type="protein sequence ID" value="KAH0898599.1"/>
    <property type="molecule type" value="Genomic_DNA"/>
</dbReference>
<accession>A0ABQ8B1C0</accession>
<feature type="region of interest" description="Disordered" evidence="1">
    <location>
        <begin position="205"/>
        <end position="251"/>
    </location>
</feature>
<sequence>MVVSPLPVTVTSPLPATATDAIYDSSHHFKGLAYLTRKLFFFHKQFGELCGDPKVIVATNINPKLIGGRLFLNATSGTHMYFDKETNAGEVLFYQLVARDTGLPSAAPLLRGYAKYTKCRKLTSYAQGEFLALTQIGDGVMLLTLNAVGNCSAPSLLLHVFDALILMPLRLFGKVRLAEEGVNPEDTSLPPFIADMEGKTYTFQWDDGDDDDDKPAAKPLPVEVQSGGGSRNAHKKTVDSTSNVFKKAGVA</sequence>
<reference evidence="2 3" key="1">
    <citation type="submission" date="2021-05" db="EMBL/GenBank/DDBJ databases">
        <title>Genome Assembly of Synthetic Allotetraploid Brassica napus Reveals Homoeologous Exchanges between Subgenomes.</title>
        <authorList>
            <person name="Davis J.T."/>
        </authorList>
    </citation>
    <scope>NUCLEOTIDE SEQUENCE [LARGE SCALE GENOMIC DNA]</scope>
    <source>
        <strain evidence="3">cv. Da-Ae</strain>
        <tissue evidence="2">Seedling</tissue>
    </source>
</reference>
<proteinExistence type="predicted"/>
<evidence type="ECO:0000313" key="2">
    <source>
        <dbReference type="EMBL" id="KAH0898599.1"/>
    </source>
</evidence>
<keyword evidence="3" id="KW-1185">Reference proteome</keyword>
<evidence type="ECO:0000256" key="1">
    <source>
        <dbReference type="SAM" id="MobiDB-lite"/>
    </source>
</evidence>
<organism evidence="2 3">
    <name type="scientific">Brassica napus</name>
    <name type="common">Rape</name>
    <dbReference type="NCBI Taxonomy" id="3708"/>
    <lineage>
        <taxon>Eukaryota</taxon>
        <taxon>Viridiplantae</taxon>
        <taxon>Streptophyta</taxon>
        <taxon>Embryophyta</taxon>
        <taxon>Tracheophyta</taxon>
        <taxon>Spermatophyta</taxon>
        <taxon>Magnoliopsida</taxon>
        <taxon>eudicotyledons</taxon>
        <taxon>Gunneridae</taxon>
        <taxon>Pentapetalae</taxon>
        <taxon>rosids</taxon>
        <taxon>malvids</taxon>
        <taxon>Brassicales</taxon>
        <taxon>Brassicaceae</taxon>
        <taxon>Brassiceae</taxon>
        <taxon>Brassica</taxon>
    </lineage>
</organism>
<evidence type="ECO:0000313" key="3">
    <source>
        <dbReference type="Proteomes" id="UP000824890"/>
    </source>
</evidence>
<dbReference type="Proteomes" id="UP000824890">
    <property type="component" value="Unassembled WGS sequence"/>
</dbReference>
<name>A0ABQ8B1C0_BRANA</name>
<protein>
    <submittedName>
        <fullName evidence="2">Uncharacterized protein</fullName>
    </submittedName>
</protein>
<comment type="caution">
    <text evidence="2">The sequence shown here is derived from an EMBL/GenBank/DDBJ whole genome shotgun (WGS) entry which is preliminary data.</text>
</comment>
<gene>
    <name evidence="2" type="ORF">HID58_048167</name>
</gene>